<dbReference type="SUPFAM" id="SSF46894">
    <property type="entry name" value="C-terminal effector domain of the bipartite response regulators"/>
    <property type="match status" value="1"/>
</dbReference>
<reference evidence="5 6" key="1">
    <citation type="submission" date="2014-11" db="EMBL/GenBank/DDBJ databases">
        <title>Draft Genome Sequence of Brevibacterium linens AE038-8.</title>
        <authorList>
            <person name="Maizel D."/>
            <person name="Utturkar S.M."/>
            <person name="Brown S.D."/>
            <person name="Ferrero M."/>
            <person name="Rosen B.P."/>
        </authorList>
    </citation>
    <scope>NUCLEOTIDE SEQUENCE [LARGE SCALE GENOMIC DNA]</scope>
    <source>
        <strain evidence="5 6">AE038-8</strain>
    </source>
</reference>
<dbReference type="Gene3D" id="3.40.50.300">
    <property type="entry name" value="P-loop containing nucleotide triphosphate hydrolases"/>
    <property type="match status" value="1"/>
</dbReference>
<dbReference type="PANTHER" id="PTHR44688">
    <property type="entry name" value="DNA-BINDING TRANSCRIPTIONAL ACTIVATOR DEVR_DOSR"/>
    <property type="match status" value="1"/>
</dbReference>
<dbReference type="Pfam" id="PF00196">
    <property type="entry name" value="GerE"/>
    <property type="match status" value="1"/>
</dbReference>
<dbReference type="PANTHER" id="PTHR44688:SF16">
    <property type="entry name" value="DNA-BINDING TRANSCRIPTIONAL ACTIVATOR DEVR_DOSR"/>
    <property type="match status" value="1"/>
</dbReference>
<dbReference type="GO" id="GO:0003677">
    <property type="term" value="F:DNA binding"/>
    <property type="evidence" value="ECO:0007669"/>
    <property type="project" value="UniProtKB-KW"/>
</dbReference>
<dbReference type="Proteomes" id="UP000031488">
    <property type="component" value="Unassembled WGS sequence"/>
</dbReference>
<dbReference type="EMBL" id="JTJZ01000022">
    <property type="protein sequence ID" value="KHS51257.1"/>
    <property type="molecule type" value="Genomic_DNA"/>
</dbReference>
<gene>
    <name evidence="5" type="ORF">AE0388_3329</name>
</gene>
<protein>
    <submittedName>
        <fullName evidence="5">ATP-dependent transcriptional regulator, MalT-like, LuxR family</fullName>
    </submittedName>
</protein>
<proteinExistence type="predicted"/>
<evidence type="ECO:0000256" key="2">
    <source>
        <dbReference type="ARBA" id="ARBA00023125"/>
    </source>
</evidence>
<dbReference type="AlphaFoldDB" id="A0A0B8ZXU1"/>
<evidence type="ECO:0000313" key="5">
    <source>
        <dbReference type="EMBL" id="KHS51257.1"/>
    </source>
</evidence>
<dbReference type="InterPro" id="IPR036388">
    <property type="entry name" value="WH-like_DNA-bd_sf"/>
</dbReference>
<dbReference type="InterPro" id="IPR041664">
    <property type="entry name" value="AAA_16"/>
</dbReference>
<keyword evidence="6" id="KW-1185">Reference proteome</keyword>
<dbReference type="GO" id="GO:0006355">
    <property type="term" value="P:regulation of DNA-templated transcription"/>
    <property type="evidence" value="ECO:0007669"/>
    <property type="project" value="InterPro"/>
</dbReference>
<keyword evidence="3" id="KW-0804">Transcription</keyword>
<evidence type="ECO:0000313" key="6">
    <source>
        <dbReference type="Proteomes" id="UP000031488"/>
    </source>
</evidence>
<dbReference type="InterPro" id="IPR000792">
    <property type="entry name" value="Tscrpt_reg_LuxR_C"/>
</dbReference>
<comment type="caution">
    <text evidence="5">The sequence shown here is derived from an EMBL/GenBank/DDBJ whole genome shotgun (WGS) entry which is preliminary data.</text>
</comment>
<dbReference type="PATRIC" id="fig|1703.6.peg.3288"/>
<dbReference type="InterPro" id="IPR027417">
    <property type="entry name" value="P-loop_NTPase"/>
</dbReference>
<accession>A0A0B8ZXU1</accession>
<evidence type="ECO:0000259" key="4">
    <source>
        <dbReference type="PROSITE" id="PS00622"/>
    </source>
</evidence>
<organism evidence="5 6">
    <name type="scientific">Brevibacterium linens</name>
    <dbReference type="NCBI Taxonomy" id="1703"/>
    <lineage>
        <taxon>Bacteria</taxon>
        <taxon>Bacillati</taxon>
        <taxon>Actinomycetota</taxon>
        <taxon>Actinomycetes</taxon>
        <taxon>Micrococcales</taxon>
        <taxon>Brevibacteriaceae</taxon>
        <taxon>Brevibacterium</taxon>
    </lineage>
</organism>
<dbReference type="SUPFAM" id="SSF52540">
    <property type="entry name" value="P-loop containing nucleoside triphosphate hydrolases"/>
    <property type="match status" value="1"/>
</dbReference>
<dbReference type="PRINTS" id="PR00038">
    <property type="entry name" value="HTHLUXR"/>
</dbReference>
<dbReference type="SMART" id="SM00421">
    <property type="entry name" value="HTH_LUXR"/>
    <property type="match status" value="1"/>
</dbReference>
<dbReference type="Pfam" id="PF13191">
    <property type="entry name" value="AAA_16"/>
    <property type="match status" value="1"/>
</dbReference>
<evidence type="ECO:0000256" key="3">
    <source>
        <dbReference type="ARBA" id="ARBA00023163"/>
    </source>
</evidence>
<evidence type="ECO:0000256" key="1">
    <source>
        <dbReference type="ARBA" id="ARBA00023015"/>
    </source>
</evidence>
<keyword evidence="1" id="KW-0805">Transcription regulation</keyword>
<dbReference type="PROSITE" id="PS00622">
    <property type="entry name" value="HTH_LUXR_1"/>
    <property type="match status" value="1"/>
</dbReference>
<sequence>MIPLESPSGLDPVPLGSAFPAAEHPQGYGKLSNVSGRTTRIPPVAPSRRLFGYGSELSTVVDAISGQRHLGALIIGAAGIGKTALVNASLSRLDPDLAVTRLRGSENARVRNLGIFEILLSREGIGTDLSPGRALSVIGDLFERRAEGGRSLVVVDNADLVDDHSLAVLAQLTDARRIKLVIAAESARPPVDLIAGLWLSGSVVRIDLDGIDEADAAAMINSIGLMETETRSVSELTALAHGNPRLLERLLFGRSRTSGVETAIARVDQPSREVIETVALIEAVPYDVLVGFASPQTIDSLAEDGLLSISKGRGGTVSMHEPVTAENVRAVVPPSRSLELLTRFDAGADLPALHGRTLFGYAAWSISLGRVPTPKQVLDAAGWANARGRYREAAEIIRTSGYRGPELDLEHARSEWGAGRLRQAREIIDPLVSEACLNPVTSAQEYLSRLASMELRLMDPRKPEGLRLDWVRDTLSLPIDVGRLDATRARFDLKGGRIAAACALAESVYLNHASSVRHRLRACAFLGVAEVMSGRIELGLSYIAQARLMFGLPGPESFEREDAIPQFFVANFIAGNWAEARTAMDELTSSRRLTRLTNALIDLRTGNAAKAHCILGELNLGADPCDIVDIAGMARSAMSLSAVLTDQRTEVVSIAVDEEAEASRHSWWASFEARLFDLQALAQTSPGPAAPQLYELGAWAEEHGAHTLACLAWLEAGRLGHEQAIGGLSASSGRVDGSLGRLLRAVAHAFSTDDLQALITAAREALIFGAVVLCAQLSGEARKRAVASGDAAATKEARILLGRSRRVLDFDADGKRFHANLGELEHSIITGIVEGRTSSEIGDELHLSTRTVEWHLGRLYRRVHVANRQELREVVTEWLKS</sequence>
<feature type="domain" description="HTH luxR-type" evidence="4">
    <location>
        <begin position="835"/>
        <end position="862"/>
    </location>
</feature>
<dbReference type="InterPro" id="IPR016032">
    <property type="entry name" value="Sig_transdc_resp-reg_C-effctor"/>
</dbReference>
<keyword evidence="2" id="KW-0238">DNA-binding</keyword>
<dbReference type="Gene3D" id="1.10.10.10">
    <property type="entry name" value="Winged helix-like DNA-binding domain superfamily/Winged helix DNA-binding domain"/>
    <property type="match status" value="1"/>
</dbReference>
<name>A0A0B8ZXU1_BRELN</name>